<evidence type="ECO:0000256" key="2">
    <source>
        <dbReference type="ARBA" id="ARBA00009441"/>
    </source>
</evidence>
<dbReference type="PIRSF" id="PIRSF003128">
    <property type="entry name" value="RecN"/>
    <property type="match status" value="1"/>
</dbReference>
<keyword evidence="4" id="KW-0547">Nucleotide-binding</keyword>
<dbReference type="SUPFAM" id="SSF52540">
    <property type="entry name" value="P-loop containing nucleoside triphosphate hydrolases"/>
    <property type="match status" value="1"/>
</dbReference>
<evidence type="ECO:0000256" key="8">
    <source>
        <dbReference type="ARBA" id="ARBA00033408"/>
    </source>
</evidence>
<dbReference type="Proteomes" id="UP000237350">
    <property type="component" value="Unassembled WGS sequence"/>
</dbReference>
<gene>
    <name evidence="12" type="ORF">AU468_02745</name>
</gene>
<keyword evidence="13" id="KW-1185">Reference proteome</keyword>
<dbReference type="GO" id="GO:0009432">
    <property type="term" value="P:SOS response"/>
    <property type="evidence" value="ECO:0007669"/>
    <property type="project" value="TreeGrafter"/>
</dbReference>
<dbReference type="InterPro" id="IPR027417">
    <property type="entry name" value="P-loop_NTPase"/>
</dbReference>
<dbReference type="AlphaFoldDB" id="A0A2S4JZ18"/>
<dbReference type="InterPro" id="IPR003395">
    <property type="entry name" value="RecF/RecN/SMC_N"/>
</dbReference>
<evidence type="ECO:0000313" key="12">
    <source>
        <dbReference type="EMBL" id="POR04749.1"/>
    </source>
</evidence>
<evidence type="ECO:0000256" key="7">
    <source>
        <dbReference type="ARBA" id="ARBA00023204"/>
    </source>
</evidence>
<dbReference type="RefSeq" id="WP_103679394.1">
    <property type="nucleotide sequence ID" value="NZ_LPWH01000007.1"/>
</dbReference>
<sequence length="570" mass="63172">MIERITVRNFILVEHLELDFTPGFTVLTGETGAGKSILVGALSLLFGGKGGADLVRAGAQEALVAGEFNVRDHAGCASWLSSRAIEPDEGVILIRRTVKTSGRGTIYMQDLPVTRGDLEEFAGFLLDLHSQHEHQSLFHEVSHRRLVDRYAGIEADVARYGEDFSRLGELQQRLQSLKERESDRHRQTEMLEFSLREIESAGIRPGEWDDLEAERVKLVQYEKLATQIEGVCRLAEPSPAGDLSVLDQMKSARQELSGAARIDLSLEGEAERLENLYYEMEDLLHSVAGYRDGMIYDPARLDAIEERLATLRGLFRKYGDDEEAVLQYAREARTSLDEMGQTEENRESLTREITRLEQRIGQEARRLHSLRTEAAGGLEERIRAVLSELAMGRAEFIVSVQMKTGESGRLICGPQGADRIRFLISTNTGEEPRPLSQVASGGELSRVMLAIKTVLAGSDDLRTLVFDEIDTGIGGQVALALAAHLRSLADHTQVICITHLATIAVRADNHIAVEKSVEGNRTIISARKLSDQDCVQEIARMLSGDGQEAHSLDHARALLDRYRGDAHGED</sequence>
<dbReference type="PANTHER" id="PTHR11059:SF0">
    <property type="entry name" value="DNA REPAIR PROTEIN RECN"/>
    <property type="match status" value="1"/>
</dbReference>
<dbReference type="Pfam" id="PF02463">
    <property type="entry name" value="SMC_N"/>
    <property type="match status" value="1"/>
</dbReference>
<dbReference type="CDD" id="cd03241">
    <property type="entry name" value="ABC_RecN"/>
    <property type="match status" value="2"/>
</dbReference>
<comment type="similarity">
    <text evidence="2 9">Belongs to the RecN family.</text>
</comment>
<name>A0A2S4JZ18_9SPIO</name>
<reference evidence="13" key="1">
    <citation type="submission" date="2015-12" db="EMBL/GenBank/DDBJ databases">
        <authorList>
            <person name="Lodha T.D."/>
            <person name="Chintalapati S."/>
            <person name="Chintalapati V.R."/>
            <person name="Sravanthi T."/>
        </authorList>
    </citation>
    <scope>NUCLEOTIDE SEQUENCE [LARGE SCALE GENOMIC DNA]</scope>
    <source>
        <strain evidence="13">JC133</strain>
    </source>
</reference>
<evidence type="ECO:0000259" key="11">
    <source>
        <dbReference type="SMART" id="SM00382"/>
    </source>
</evidence>
<protein>
    <recommendedName>
        <fullName evidence="3 9">DNA repair protein RecN</fullName>
    </recommendedName>
    <alternativeName>
        <fullName evidence="8 9">Recombination protein N</fullName>
    </alternativeName>
</protein>
<evidence type="ECO:0000256" key="9">
    <source>
        <dbReference type="PIRNR" id="PIRNR003128"/>
    </source>
</evidence>
<evidence type="ECO:0000256" key="4">
    <source>
        <dbReference type="ARBA" id="ARBA00022741"/>
    </source>
</evidence>
<feature type="coiled-coil region" evidence="10">
    <location>
        <begin position="339"/>
        <end position="373"/>
    </location>
</feature>
<organism evidence="12 13">
    <name type="scientific">Alkalispirochaeta sphaeroplastigenens</name>
    <dbReference type="NCBI Taxonomy" id="1187066"/>
    <lineage>
        <taxon>Bacteria</taxon>
        <taxon>Pseudomonadati</taxon>
        <taxon>Spirochaetota</taxon>
        <taxon>Spirochaetia</taxon>
        <taxon>Spirochaetales</taxon>
        <taxon>Spirochaetaceae</taxon>
        <taxon>Alkalispirochaeta</taxon>
    </lineage>
</organism>
<evidence type="ECO:0000313" key="13">
    <source>
        <dbReference type="Proteomes" id="UP000237350"/>
    </source>
</evidence>
<keyword evidence="6" id="KW-0067">ATP-binding</keyword>
<dbReference type="GO" id="GO:0006281">
    <property type="term" value="P:DNA repair"/>
    <property type="evidence" value="ECO:0007669"/>
    <property type="project" value="UniProtKB-KW"/>
</dbReference>
<dbReference type="GO" id="GO:0005524">
    <property type="term" value="F:ATP binding"/>
    <property type="evidence" value="ECO:0007669"/>
    <property type="project" value="UniProtKB-KW"/>
</dbReference>
<keyword evidence="5 9" id="KW-0227">DNA damage</keyword>
<evidence type="ECO:0000256" key="3">
    <source>
        <dbReference type="ARBA" id="ARBA00021315"/>
    </source>
</evidence>
<dbReference type="InterPro" id="IPR004604">
    <property type="entry name" value="DNA_recomb/repair_RecN"/>
</dbReference>
<keyword evidence="10" id="KW-0175">Coiled coil</keyword>
<accession>A0A2S4JZ18</accession>
<dbReference type="GO" id="GO:0043590">
    <property type="term" value="C:bacterial nucleoid"/>
    <property type="evidence" value="ECO:0007669"/>
    <property type="project" value="TreeGrafter"/>
</dbReference>
<dbReference type="NCBIfam" id="TIGR00634">
    <property type="entry name" value="recN"/>
    <property type="match status" value="1"/>
</dbReference>
<dbReference type="OrthoDB" id="9806954at2"/>
<evidence type="ECO:0000256" key="6">
    <source>
        <dbReference type="ARBA" id="ARBA00022840"/>
    </source>
</evidence>
<feature type="domain" description="AAA+ ATPase" evidence="11">
    <location>
        <begin position="21"/>
        <end position="517"/>
    </location>
</feature>
<comment type="function">
    <text evidence="1 9">May be involved in recombinational repair of damaged DNA.</text>
</comment>
<dbReference type="SMART" id="SM00382">
    <property type="entry name" value="AAA"/>
    <property type="match status" value="1"/>
</dbReference>
<dbReference type="InterPro" id="IPR003593">
    <property type="entry name" value="AAA+_ATPase"/>
</dbReference>
<evidence type="ECO:0000256" key="1">
    <source>
        <dbReference type="ARBA" id="ARBA00003618"/>
    </source>
</evidence>
<dbReference type="Gene3D" id="3.40.50.300">
    <property type="entry name" value="P-loop containing nucleotide triphosphate hydrolases"/>
    <property type="match status" value="2"/>
</dbReference>
<dbReference type="PANTHER" id="PTHR11059">
    <property type="entry name" value="DNA REPAIR PROTEIN RECN"/>
    <property type="match status" value="1"/>
</dbReference>
<evidence type="ECO:0000256" key="10">
    <source>
        <dbReference type="SAM" id="Coils"/>
    </source>
</evidence>
<keyword evidence="7 9" id="KW-0234">DNA repair</keyword>
<proteinExistence type="inferred from homology"/>
<dbReference type="GO" id="GO:0006310">
    <property type="term" value="P:DNA recombination"/>
    <property type="evidence" value="ECO:0007669"/>
    <property type="project" value="InterPro"/>
</dbReference>
<dbReference type="EMBL" id="LPWH01000007">
    <property type="protein sequence ID" value="POR04749.1"/>
    <property type="molecule type" value="Genomic_DNA"/>
</dbReference>
<comment type="caution">
    <text evidence="12">The sequence shown here is derived from an EMBL/GenBank/DDBJ whole genome shotgun (WGS) entry which is preliminary data.</text>
</comment>
<evidence type="ECO:0000256" key="5">
    <source>
        <dbReference type="ARBA" id="ARBA00022763"/>
    </source>
</evidence>